<dbReference type="SUPFAM" id="SSF81383">
    <property type="entry name" value="F-box domain"/>
    <property type="match status" value="1"/>
</dbReference>
<feature type="domain" description="F-box" evidence="2">
    <location>
        <begin position="39"/>
        <end position="88"/>
    </location>
</feature>
<dbReference type="AlphaFoldDB" id="A0A9P6PI53"/>
<feature type="compositionally biased region" description="Polar residues" evidence="1">
    <location>
        <begin position="400"/>
        <end position="417"/>
    </location>
</feature>
<name>A0A9P6PI53_9FUNG</name>
<evidence type="ECO:0000313" key="4">
    <source>
        <dbReference type="Proteomes" id="UP000726737"/>
    </source>
</evidence>
<gene>
    <name evidence="3" type="ORF">BG011_000666</name>
</gene>
<dbReference type="InterPro" id="IPR036047">
    <property type="entry name" value="F-box-like_dom_sf"/>
</dbReference>
<protein>
    <recommendedName>
        <fullName evidence="2">F-box domain-containing protein</fullName>
    </recommendedName>
</protein>
<organism evidence="3 4">
    <name type="scientific">Mortierella polycephala</name>
    <dbReference type="NCBI Taxonomy" id="41804"/>
    <lineage>
        <taxon>Eukaryota</taxon>
        <taxon>Fungi</taxon>
        <taxon>Fungi incertae sedis</taxon>
        <taxon>Mucoromycota</taxon>
        <taxon>Mortierellomycotina</taxon>
        <taxon>Mortierellomycetes</taxon>
        <taxon>Mortierellales</taxon>
        <taxon>Mortierellaceae</taxon>
        <taxon>Mortierella</taxon>
    </lineage>
</organism>
<keyword evidence="4" id="KW-1185">Reference proteome</keyword>
<evidence type="ECO:0000313" key="3">
    <source>
        <dbReference type="EMBL" id="KAG0247968.1"/>
    </source>
</evidence>
<comment type="caution">
    <text evidence="3">The sequence shown here is derived from an EMBL/GenBank/DDBJ whole genome shotgun (WGS) entry which is preliminary data.</text>
</comment>
<dbReference type="PROSITE" id="PS50181">
    <property type="entry name" value="FBOX"/>
    <property type="match status" value="1"/>
</dbReference>
<dbReference type="InterPro" id="IPR001810">
    <property type="entry name" value="F-box_dom"/>
</dbReference>
<proteinExistence type="predicted"/>
<dbReference type="EMBL" id="JAAAJA010001146">
    <property type="protein sequence ID" value="KAG0247968.1"/>
    <property type="molecule type" value="Genomic_DNA"/>
</dbReference>
<sequence>MENHVDASVTSPSSSLYFTLPFTFSSAAETMILHSLRCKPTLSSLPPELLSKIGFHLTLNDYSFLSRTCSRLHKFLCHPAELVLFLKTRYCLSIESGSIIVFAYLANMQVTAPRLLERIFDDFFADSMLHRQDEQHWRLQQKQQKQRLNQNTFQLNQAITDGHSSLNNTNMVIQRLDNIDTHKAAEKTRGQAKWEAVRMLGVLYALDKTYAGKRASLKKLLPTMTTRDKPKCAMANGRHDPEMVYSTDEDCRALLSNVSSFAGADTPSTSSAIARSCASASSSQTTFQDRTRGPLSSPRMESQRIMEHQGDQRLYKDRYSEERAHFRMEREGLHQLTFQQGLQAMVDEDASMDDESCNVDMDWRLHDWETRSAPIPDSKDRDQVVMDIFGQPRSPHAPLTQASLDGSVPGNSMTGMQDMQRRQSAPRLSDKIAFLTKYTDRMHRKLEVLGIKDWGQGDIQRKKTYQLMIQHNDKTGEKDLVQFYLGRYGGFAIASEPSPVQATLTTAAATTDV</sequence>
<dbReference type="Proteomes" id="UP000726737">
    <property type="component" value="Unassembled WGS sequence"/>
</dbReference>
<dbReference type="OrthoDB" id="2428828at2759"/>
<accession>A0A9P6PI53</accession>
<feature type="region of interest" description="Disordered" evidence="1">
    <location>
        <begin position="281"/>
        <end position="303"/>
    </location>
</feature>
<evidence type="ECO:0000256" key="1">
    <source>
        <dbReference type="SAM" id="MobiDB-lite"/>
    </source>
</evidence>
<reference evidence="3" key="1">
    <citation type="journal article" date="2020" name="Fungal Divers.">
        <title>Resolving the Mortierellaceae phylogeny through synthesis of multi-gene phylogenetics and phylogenomics.</title>
        <authorList>
            <person name="Vandepol N."/>
            <person name="Liber J."/>
            <person name="Desiro A."/>
            <person name="Na H."/>
            <person name="Kennedy M."/>
            <person name="Barry K."/>
            <person name="Grigoriev I.V."/>
            <person name="Miller A.N."/>
            <person name="O'Donnell K."/>
            <person name="Stajich J.E."/>
            <person name="Bonito G."/>
        </authorList>
    </citation>
    <scope>NUCLEOTIDE SEQUENCE</scope>
    <source>
        <strain evidence="3">KOD948</strain>
    </source>
</reference>
<feature type="region of interest" description="Disordered" evidence="1">
    <location>
        <begin position="392"/>
        <end position="427"/>
    </location>
</feature>
<evidence type="ECO:0000259" key="2">
    <source>
        <dbReference type="PROSITE" id="PS50181"/>
    </source>
</evidence>